<dbReference type="InterPro" id="IPR037518">
    <property type="entry name" value="MPN"/>
</dbReference>
<reference evidence="10" key="1">
    <citation type="submission" date="2025-08" db="UniProtKB">
        <authorList>
            <consortium name="RefSeq"/>
        </authorList>
    </citation>
    <scope>IDENTIFICATION</scope>
</reference>
<keyword evidence="9" id="KW-1185">Reference proteome</keyword>
<keyword evidence="6" id="KW-0862">Zinc</keyword>
<evidence type="ECO:0000256" key="1">
    <source>
        <dbReference type="ARBA" id="ARBA00006008"/>
    </source>
</evidence>
<dbReference type="InterPro" id="IPR050242">
    <property type="entry name" value="JAMM_MPN+_peptidase_M67A"/>
</dbReference>
<dbReference type="PROSITE" id="PS50249">
    <property type="entry name" value="MPN"/>
    <property type="match status" value="1"/>
</dbReference>
<sequence length="333" mass="37328">MDAPAALKRWELENRIDDVSADAIYRFDTVQNRDILHAKPWEKDRHYFKDIKISALALLKMVMHARSGGNLEVMGLLLGKVDANLMIVMDCFALPVEGTETRVNAQTEAYEYMATYTEACKQVGRLENVIGWYHSHPGYGCWLSGIDVSTQTTNQQYQEPFVAIVIDPVRTVSAGRVNLSAFRVYPKGYQTQKNGVAEYQSIPLSKIEDFGVHCHQYYSLDVSYFKSSLDAALLDNLWNKYWVNTLSSSTLLTNAEYNTGQIIDLGEKLKSAASQMLVVSMSGVDEEQCQLNKANKDASKATVEVLQGLMTQVLKDRLFNQISCAKDPQAPAN</sequence>
<evidence type="ECO:0000313" key="10">
    <source>
        <dbReference type="RefSeq" id="XP_028966448.1"/>
    </source>
</evidence>
<name>A0AAJ7SEI5_9ACAR</name>
<dbReference type="InterPro" id="IPR000555">
    <property type="entry name" value="JAMM/MPN+_dom"/>
</dbReference>
<keyword evidence="5" id="KW-0378">Hydrolase</keyword>
<organism evidence="9 10">
    <name type="scientific">Galendromus occidentalis</name>
    <name type="common">western predatory mite</name>
    <dbReference type="NCBI Taxonomy" id="34638"/>
    <lineage>
        <taxon>Eukaryota</taxon>
        <taxon>Metazoa</taxon>
        <taxon>Ecdysozoa</taxon>
        <taxon>Arthropoda</taxon>
        <taxon>Chelicerata</taxon>
        <taxon>Arachnida</taxon>
        <taxon>Acari</taxon>
        <taxon>Parasitiformes</taxon>
        <taxon>Mesostigmata</taxon>
        <taxon>Gamasina</taxon>
        <taxon>Phytoseioidea</taxon>
        <taxon>Phytoseiidae</taxon>
        <taxon>Typhlodrominae</taxon>
        <taxon>Galendromus</taxon>
    </lineage>
</organism>
<evidence type="ECO:0000256" key="2">
    <source>
        <dbReference type="ARBA" id="ARBA00022670"/>
    </source>
</evidence>
<dbReference type="GO" id="GO:0008180">
    <property type="term" value="C:COP9 signalosome"/>
    <property type="evidence" value="ECO:0007669"/>
    <property type="project" value="UniProtKB-KW"/>
</dbReference>
<dbReference type="SMART" id="SM00232">
    <property type="entry name" value="JAB_MPN"/>
    <property type="match status" value="1"/>
</dbReference>
<dbReference type="GeneID" id="100908400"/>
<evidence type="ECO:0000256" key="7">
    <source>
        <dbReference type="ARBA" id="ARBA00023049"/>
    </source>
</evidence>
<dbReference type="InterPro" id="IPR040961">
    <property type="entry name" value="CSN5_C"/>
</dbReference>
<comment type="similarity">
    <text evidence="1">Belongs to the peptidase M67A family. CSN5 subfamily.</text>
</comment>
<feature type="domain" description="MPN" evidence="8">
    <location>
        <begin position="51"/>
        <end position="188"/>
    </location>
</feature>
<dbReference type="CDD" id="cd08069">
    <property type="entry name" value="MPN_RPN11_CSN5"/>
    <property type="match status" value="1"/>
</dbReference>
<dbReference type="Proteomes" id="UP000694867">
    <property type="component" value="Unplaced"/>
</dbReference>
<evidence type="ECO:0000256" key="6">
    <source>
        <dbReference type="ARBA" id="ARBA00022833"/>
    </source>
</evidence>
<keyword evidence="7" id="KW-0482">Metalloprotease</keyword>
<dbReference type="Gene3D" id="3.40.140.10">
    <property type="entry name" value="Cytidine Deaminase, domain 2"/>
    <property type="match status" value="1"/>
</dbReference>
<dbReference type="KEGG" id="goe:100908400"/>
<dbReference type="GO" id="GO:0046872">
    <property type="term" value="F:metal ion binding"/>
    <property type="evidence" value="ECO:0007669"/>
    <property type="project" value="UniProtKB-KW"/>
</dbReference>
<evidence type="ECO:0000256" key="4">
    <source>
        <dbReference type="ARBA" id="ARBA00022790"/>
    </source>
</evidence>
<protein>
    <submittedName>
        <fullName evidence="10">COP9 signalosome complex subunit 5</fullName>
    </submittedName>
</protein>
<accession>A0AAJ7SEI5</accession>
<keyword evidence="2" id="KW-0645">Protease</keyword>
<gene>
    <name evidence="10" type="primary">LOC100908400</name>
</gene>
<dbReference type="Pfam" id="PF01398">
    <property type="entry name" value="JAB"/>
    <property type="match status" value="1"/>
</dbReference>
<evidence type="ECO:0000313" key="9">
    <source>
        <dbReference type="Proteomes" id="UP000694867"/>
    </source>
</evidence>
<dbReference type="Pfam" id="PF18323">
    <property type="entry name" value="CSN5_C"/>
    <property type="match status" value="1"/>
</dbReference>
<proteinExistence type="inferred from homology"/>
<keyword evidence="3" id="KW-0479">Metal-binding</keyword>
<keyword evidence="4" id="KW-0736">Signalosome</keyword>
<dbReference type="GO" id="GO:0008237">
    <property type="term" value="F:metallopeptidase activity"/>
    <property type="evidence" value="ECO:0007669"/>
    <property type="project" value="UniProtKB-KW"/>
</dbReference>
<dbReference type="RefSeq" id="XP_028966448.1">
    <property type="nucleotide sequence ID" value="XM_029110615.1"/>
</dbReference>
<evidence type="ECO:0000256" key="5">
    <source>
        <dbReference type="ARBA" id="ARBA00022801"/>
    </source>
</evidence>
<evidence type="ECO:0000259" key="8">
    <source>
        <dbReference type="PROSITE" id="PS50249"/>
    </source>
</evidence>
<dbReference type="AlphaFoldDB" id="A0AAJ7SEI5"/>
<dbReference type="CTD" id="42000"/>
<dbReference type="FunFam" id="3.40.140.10:FF:000003">
    <property type="entry name" value="COP9 signalosome complex subunit 5"/>
    <property type="match status" value="1"/>
</dbReference>
<dbReference type="GO" id="GO:0006508">
    <property type="term" value="P:proteolysis"/>
    <property type="evidence" value="ECO:0007669"/>
    <property type="project" value="UniProtKB-KW"/>
</dbReference>
<dbReference type="SUPFAM" id="SSF102712">
    <property type="entry name" value="JAB1/MPN domain"/>
    <property type="match status" value="1"/>
</dbReference>
<evidence type="ECO:0000256" key="3">
    <source>
        <dbReference type="ARBA" id="ARBA00022723"/>
    </source>
</evidence>
<dbReference type="PANTHER" id="PTHR10410">
    <property type="entry name" value="EUKARYOTIC TRANSLATION INITIATION FACTOR 3 -RELATED"/>
    <property type="match status" value="1"/>
</dbReference>